<feature type="region of interest" description="Disordered" evidence="2">
    <location>
        <begin position="35"/>
        <end position="61"/>
    </location>
</feature>
<feature type="region of interest" description="Disordered" evidence="2">
    <location>
        <begin position="952"/>
        <end position="973"/>
    </location>
</feature>
<feature type="region of interest" description="Disordered" evidence="2">
    <location>
        <begin position="1169"/>
        <end position="1207"/>
    </location>
</feature>
<reference evidence="3" key="1">
    <citation type="submission" date="2023-06" db="EMBL/GenBank/DDBJ databases">
        <title>Survivors Of The Sea: Transcriptome response of Skeletonema marinoi to long-term dormancy.</title>
        <authorList>
            <person name="Pinder M.I.M."/>
            <person name="Kourtchenko O."/>
            <person name="Robertson E.K."/>
            <person name="Larsson T."/>
            <person name="Maumus F."/>
            <person name="Osuna-Cruz C.M."/>
            <person name="Vancaester E."/>
            <person name="Stenow R."/>
            <person name="Vandepoele K."/>
            <person name="Ploug H."/>
            <person name="Bruchert V."/>
            <person name="Godhe A."/>
            <person name="Topel M."/>
        </authorList>
    </citation>
    <scope>NUCLEOTIDE SEQUENCE</scope>
    <source>
        <strain evidence="3">R05AC</strain>
    </source>
</reference>
<accession>A0AAD8YFZ0</accession>
<feature type="compositionally biased region" description="Polar residues" evidence="2">
    <location>
        <begin position="1320"/>
        <end position="1331"/>
    </location>
</feature>
<keyword evidence="4" id="KW-1185">Reference proteome</keyword>
<dbReference type="EMBL" id="JATAAI010000006">
    <property type="protein sequence ID" value="KAK1744742.1"/>
    <property type="molecule type" value="Genomic_DNA"/>
</dbReference>
<evidence type="ECO:0000256" key="1">
    <source>
        <dbReference type="SAM" id="Coils"/>
    </source>
</evidence>
<organism evidence="3 4">
    <name type="scientific">Skeletonema marinoi</name>
    <dbReference type="NCBI Taxonomy" id="267567"/>
    <lineage>
        <taxon>Eukaryota</taxon>
        <taxon>Sar</taxon>
        <taxon>Stramenopiles</taxon>
        <taxon>Ochrophyta</taxon>
        <taxon>Bacillariophyta</taxon>
        <taxon>Coscinodiscophyceae</taxon>
        <taxon>Thalassiosirophycidae</taxon>
        <taxon>Thalassiosirales</taxon>
        <taxon>Skeletonemataceae</taxon>
        <taxon>Skeletonema</taxon>
        <taxon>Skeletonema marinoi-dohrnii complex</taxon>
    </lineage>
</organism>
<feature type="compositionally biased region" description="Polar residues" evidence="2">
    <location>
        <begin position="1108"/>
        <end position="1118"/>
    </location>
</feature>
<dbReference type="Proteomes" id="UP001224775">
    <property type="component" value="Unassembled WGS sequence"/>
</dbReference>
<sequence>MSTSVDVELLLDRLLSASTPSDCISSLEQLQKQCRLQQSNSGQSQGDPKEKRPSQFQAAEEERQRLAIDTILASSAVLNALCSLVAQSTLPSQHDSSSKMEVEGGDVAACELLLEVLPSPPISNNDTINANKKTSSSSGTTTTEQLQTQRQLKRRTESIAKTLLHFHETDNTKNNAMDDRTPSSSLALIPSLLDCLCASSSLQTTTTYARVLSLQILQSFLSASPGALREQLMKAPDGINRLVDLLGHGSITGGGGESEESFVPEEVRNEAILFLTSLASSSSVLARLITFSEGYDRALKIALGSRGSGLSIAMDCLELCLALAHADEVSRELFLGGGDGRGNLDRLGQLVDLRRGERFRSKEKNLWWENELKRKEKEFTKADNSTENKSEKKSGGGKGSKRGKQRKDDDDLDDILRGAGATTTSSSAVTSADKPKEDAPELKSDKSIENEGPPTPYLTPNETAIVDRVFNLVLVLLYDGEYSKSEVSHTLSLTDGSRSKRRSRAKTIVSHDILSRSIVDCAMYTLPPPGVDYVSAVPSPDLQQKALTTMAVLGSIGDTTDSVHSQEDEALRMKEVKEETAVQTQLLFETMPLYLYGRVTAMERLMYLCCTGAYIPRPGGNDDGENSPEAIASNLSINAISTFRSCLPSETASRMVLHALAPPPPEEADETGAPLDLPVVSKIVTTLAENLRFLQTQQQDDTDLDMAQICRASIGAAGSAGVLGVFLSKGDGDTNREMLLRLPPPPVFDSEGSEISDATTLIDFILQHVARYELPSKSEIQPGNARLHASNAFVTVSLLKLLCEWVFEMPKAVSQVLSSPSSVSLGLLIRSKKSGQDKKDGLMAIPSIAESVPALSGLLLGLCLEYMVETELASATAGENSAWTRETIMSLIQSMGVGKYLTLIDEWKTKSLPMPYWPGEKRSTIERRSFSIWYSHSVTLIRRRIVMTLAGSEDDNDSDSETEDDSTNTKAARSLKKMIKSQVEQIEELQAKLEDSLVTISTQTTQINDLKRISEIGTSAETNDVLSEYAEKVSELEKEKLELVNESKRIEKLHEEAVAAKDNEIDEIKEGLRQSETYLTEMRQERDTLSEEVAGLSSAYNLLETEYRSGSSGGQSEMTAGGETPAEDGDRKSSMDQRVKNLQEENARLSADVRAANEWMAMAVSRMNEMEAENESLQSQGHTSNADSSGEMDSLRQELSRVRQESEAFKLESETALAAKDDELARSQTLVQELEAKIEEPPETGDNSLQSTVDKLQEQNASLTAERDGLQSNLNDFQQWADTAQSRIAEIEAELSKVTEERDGLNGRLQEMESSAMAAEQNSEANETESVNLKEQVAALTLERDNLRSQLNESSSEGEEPKSMNEESQVMIGKLQEQNASLTAERDGLQSNLNDFQQWADTAQSRIAEIEAELSKVTHERDAVQASLEEMKALPATDSFVIEQSEELMRKDEEINSLRTQLEQTQGQLNEGAEVDANELNELRSDLSDERQRIADLLEKHDKSQALLNELNAEKEELLSTISKKQTDIDSKTSDEVFTEPLLSEAKRRIAELEEASKIATNEIIAITAERKELQSQLDDASEKCKQATKSVDDMKMEVDNFAARNRALEQDNKSLEQQFVEASDKCKYATELEHELKEKDGLLATAYSDLEALQKNVGELNRNSDDVVQQWKERAEQLEETISSLEGQMELQEQEAAEAIFQWEARCSTLEADGKDVVQQWEERAQALEADIVSLEMQLAEKETEATEAISQWEARYSTLEDDGRGVIQQWEERAQALEADIVSLEMQLAEKETEATEAISQWEARYSSLEDDGRGVIQQWEERAQALEADIVSLEMQLEEKESEATEAIFQWEARCSDLDSSLKLKDDENAILVENNKRTEESNDAQVLRLADLENQRSSQAAEIQRLNEQVNERDETILSYTEQVKELADELVETRDQSEQVVQQWQERTDQLETNITELEETMAEQQNSATEAISQWEERCSALHEQIQGLELQLNDTTRFDELETALADSNQQIDRIKAELSRIKSELETVLSEKEELQNRCDEAKELLAVKEEEVKVVELLKGEINRLKSALTCLESDKLKLEHEKHDTDKENNDSKALMFELQEEVRNAKEELQSVVTDQFSAKATEIATHALRQQMTEIRTQYSVDQETLALEKDARAAAEDEVVRLKSDLALLAQATEYDDDADVHVRKVAKKIAAENVLKERKEMEELRSALDRLKEELGSCRWREREAEEKATNARLQMSILEQEVSAARADITLMEQALDELENGKIELTVSHEYRIETLENERISVGNAYEEEINALKAELAQTHQEKDSLAHKLDQSERANTALVYSTTHDGASGEESESEVVRLQLERAQLLAKINELGTNLERRVSEAVAAHAANAETELIMEKQRRNSVETSLTDALSKINEMKAQMSSSLRHLMRSYPHTSDC</sequence>
<dbReference type="Gene3D" id="1.20.5.1000">
    <property type="entry name" value="arf6 gtpase in complex with a specific effector, jip4"/>
    <property type="match status" value="1"/>
</dbReference>
<dbReference type="PANTHER" id="PTHR19878:SF8">
    <property type="entry name" value="AUTOPHAGY-RELATED 16, ISOFORM F"/>
    <property type="match status" value="1"/>
</dbReference>
<evidence type="ECO:0000313" key="3">
    <source>
        <dbReference type="EMBL" id="KAK1744742.1"/>
    </source>
</evidence>
<evidence type="ECO:0000313" key="4">
    <source>
        <dbReference type="Proteomes" id="UP001224775"/>
    </source>
</evidence>
<feature type="compositionally biased region" description="Basic and acidic residues" evidence="2">
    <location>
        <begin position="1193"/>
        <end position="1207"/>
    </location>
</feature>
<comment type="caution">
    <text evidence="3">The sequence shown here is derived from an EMBL/GenBank/DDBJ whole genome shotgun (WGS) entry which is preliminary data.</text>
</comment>
<feature type="compositionally biased region" description="Basic and acidic residues" evidence="2">
    <location>
        <begin position="379"/>
        <end position="394"/>
    </location>
</feature>
<feature type="compositionally biased region" description="Polar residues" evidence="2">
    <location>
        <begin position="35"/>
        <end position="46"/>
    </location>
</feature>
<dbReference type="GO" id="GO:0000045">
    <property type="term" value="P:autophagosome assembly"/>
    <property type="evidence" value="ECO:0007669"/>
    <property type="project" value="InterPro"/>
</dbReference>
<feature type="compositionally biased region" description="Polar residues" evidence="2">
    <location>
        <begin position="1175"/>
        <end position="1188"/>
    </location>
</feature>
<dbReference type="PANTHER" id="PTHR19878">
    <property type="entry name" value="AUTOPHAGY PROTEIN 16-LIKE"/>
    <property type="match status" value="1"/>
</dbReference>
<feature type="region of interest" description="Disordered" evidence="2">
    <location>
        <begin position="122"/>
        <end position="152"/>
    </location>
</feature>
<feature type="region of interest" description="Disordered" evidence="2">
    <location>
        <begin position="379"/>
        <end position="460"/>
    </location>
</feature>
<feature type="region of interest" description="Disordered" evidence="2">
    <location>
        <begin position="1312"/>
        <end position="1331"/>
    </location>
</feature>
<proteinExistence type="predicted"/>
<feature type="compositionally biased region" description="Basic and acidic residues" evidence="2">
    <location>
        <begin position="1128"/>
        <end position="1138"/>
    </location>
</feature>
<name>A0AAD8YFZ0_9STRA</name>
<feature type="compositionally biased region" description="Polar residues" evidence="2">
    <location>
        <begin position="122"/>
        <end position="131"/>
    </location>
</feature>
<feature type="compositionally biased region" description="Low complexity" evidence="2">
    <location>
        <begin position="132"/>
        <end position="150"/>
    </location>
</feature>
<feature type="compositionally biased region" description="Low complexity" evidence="2">
    <location>
        <begin position="417"/>
        <end position="432"/>
    </location>
</feature>
<feature type="compositionally biased region" description="Acidic residues" evidence="2">
    <location>
        <begin position="952"/>
        <end position="966"/>
    </location>
</feature>
<dbReference type="Gene3D" id="1.25.10.10">
    <property type="entry name" value="Leucine-rich Repeat Variant"/>
    <property type="match status" value="2"/>
</dbReference>
<evidence type="ECO:0000256" key="2">
    <source>
        <dbReference type="SAM" id="MobiDB-lite"/>
    </source>
</evidence>
<feature type="compositionally biased region" description="Basic and acidic residues" evidence="2">
    <location>
        <begin position="433"/>
        <end position="449"/>
    </location>
</feature>
<dbReference type="InterPro" id="IPR011989">
    <property type="entry name" value="ARM-like"/>
</dbReference>
<feature type="coiled-coil region" evidence="1">
    <location>
        <begin position="2158"/>
        <end position="2376"/>
    </location>
</feature>
<feature type="coiled-coil region" evidence="1">
    <location>
        <begin position="1879"/>
        <end position="2126"/>
    </location>
</feature>
<feature type="region of interest" description="Disordered" evidence="2">
    <location>
        <begin position="1342"/>
        <end position="1370"/>
    </location>
</feature>
<feature type="region of interest" description="Disordered" evidence="2">
    <location>
        <begin position="1107"/>
        <end position="1138"/>
    </location>
</feature>
<gene>
    <name evidence="3" type="ORF">QTG54_004033</name>
</gene>
<keyword evidence="1" id="KW-0175">Coiled coil</keyword>
<protein>
    <submittedName>
        <fullName evidence="3">Golgi vesicle transport-related protein</fullName>
    </submittedName>
</protein>
<dbReference type="InterPro" id="IPR045160">
    <property type="entry name" value="ATG16"/>
</dbReference>